<keyword evidence="2" id="KW-1185">Reference proteome</keyword>
<dbReference type="Proteomes" id="UP000499080">
    <property type="component" value="Unassembled WGS sequence"/>
</dbReference>
<evidence type="ECO:0000313" key="2">
    <source>
        <dbReference type="Proteomes" id="UP000499080"/>
    </source>
</evidence>
<protein>
    <submittedName>
        <fullName evidence="1">Uncharacterized protein</fullName>
    </submittedName>
</protein>
<dbReference type="AlphaFoldDB" id="A0A4Y2WD88"/>
<proteinExistence type="predicted"/>
<accession>A0A4Y2WD88</accession>
<evidence type="ECO:0000313" key="1">
    <source>
        <dbReference type="EMBL" id="GBO34528.1"/>
    </source>
</evidence>
<dbReference type="OrthoDB" id="10065669at2759"/>
<dbReference type="EMBL" id="BGPR01058372">
    <property type="protein sequence ID" value="GBO34528.1"/>
    <property type="molecule type" value="Genomic_DNA"/>
</dbReference>
<dbReference type="PANTHER" id="PTHR46601:SF1">
    <property type="entry name" value="ADF-H DOMAIN-CONTAINING PROTEIN"/>
    <property type="match status" value="1"/>
</dbReference>
<organism evidence="1 2">
    <name type="scientific">Araneus ventricosus</name>
    <name type="common">Orbweaver spider</name>
    <name type="synonym">Epeira ventricosa</name>
    <dbReference type="NCBI Taxonomy" id="182803"/>
    <lineage>
        <taxon>Eukaryota</taxon>
        <taxon>Metazoa</taxon>
        <taxon>Ecdysozoa</taxon>
        <taxon>Arthropoda</taxon>
        <taxon>Chelicerata</taxon>
        <taxon>Arachnida</taxon>
        <taxon>Araneae</taxon>
        <taxon>Araneomorphae</taxon>
        <taxon>Entelegynae</taxon>
        <taxon>Araneoidea</taxon>
        <taxon>Araneidae</taxon>
        <taxon>Araneus</taxon>
    </lineage>
</organism>
<name>A0A4Y2WD88_ARAVE</name>
<dbReference type="PANTHER" id="PTHR46601">
    <property type="entry name" value="ULP_PROTEASE DOMAIN-CONTAINING PROTEIN"/>
    <property type="match status" value="1"/>
</dbReference>
<gene>
    <name evidence="1" type="ORF">AVEN_222369_1</name>
</gene>
<reference evidence="1 2" key="1">
    <citation type="journal article" date="2019" name="Sci. Rep.">
        <title>Orb-weaving spider Araneus ventricosus genome elucidates the spidroin gene catalogue.</title>
        <authorList>
            <person name="Kono N."/>
            <person name="Nakamura H."/>
            <person name="Ohtoshi R."/>
            <person name="Moran D.A.P."/>
            <person name="Shinohara A."/>
            <person name="Yoshida Y."/>
            <person name="Fujiwara M."/>
            <person name="Mori M."/>
            <person name="Tomita M."/>
            <person name="Arakawa K."/>
        </authorList>
    </citation>
    <scope>NUCLEOTIDE SEQUENCE [LARGE SCALE GENOMIC DNA]</scope>
</reference>
<sequence>MKTVKFFYEDDEYSMMMSEAKDRVSVKKNEYKQIYLEIKIGFSTFCCLNPQWCVLAGSPGTHAVCVCVIHQNVFLSDSLFNLHHKEAIHQLMDKIVCSRDNRACMLHCYTDCPNNSESLKNYLSDLLKDYDDEEEIQFSQWINDGRMKLQTMTLPVEEFKELVTERIAVNKKFKIVEINLKNDFVRAKQLQDRKTRQNGQVWILNYVFNGILLKGAESSAILQRSESSLHNYVTCVYEENRRNELFSELNKEEGDYTIDFMHPHGPSETFYWPERQDECPVPSQHTLCVIETPEITSHTGRLYKIGQHLRKKLMTAEILSRKVVKNCTSPCYVLKMYDNRKSFNLNI</sequence>
<comment type="caution">
    <text evidence="1">The sequence shown here is derived from an EMBL/GenBank/DDBJ whole genome shotgun (WGS) entry which is preliminary data.</text>
</comment>